<dbReference type="PANTHER" id="PTHR10961">
    <property type="entry name" value="PEROXISOMAL SARCOSINE OXIDASE"/>
    <property type="match status" value="1"/>
</dbReference>
<name>A0AAN9A325_HALRR</name>
<dbReference type="Proteomes" id="UP001381693">
    <property type="component" value="Unassembled WGS sequence"/>
</dbReference>
<dbReference type="SUPFAM" id="SSF51905">
    <property type="entry name" value="FAD/NAD(P)-binding domain"/>
    <property type="match status" value="1"/>
</dbReference>
<evidence type="ECO:0000256" key="4">
    <source>
        <dbReference type="ARBA" id="ARBA00022827"/>
    </source>
</evidence>
<dbReference type="InterPro" id="IPR045170">
    <property type="entry name" value="MTOX"/>
</dbReference>
<dbReference type="PANTHER" id="PTHR10961:SF10">
    <property type="entry name" value="FAD DEPENDENT OXIDOREDUCTASE DOMAIN-CONTAINING PROTEIN"/>
    <property type="match status" value="1"/>
</dbReference>
<dbReference type="EMBL" id="JAXCGZ010015299">
    <property type="protein sequence ID" value="KAK7070585.1"/>
    <property type="molecule type" value="Genomic_DNA"/>
</dbReference>
<comment type="similarity">
    <text evidence="2">Belongs to the MSOX/MTOX family.</text>
</comment>
<evidence type="ECO:0000256" key="3">
    <source>
        <dbReference type="ARBA" id="ARBA00022630"/>
    </source>
</evidence>
<protein>
    <recommendedName>
        <fullName evidence="6">FAD dependent oxidoreductase domain-containing protein</fullName>
    </recommendedName>
</protein>
<evidence type="ECO:0000313" key="7">
    <source>
        <dbReference type="EMBL" id="KAK7070585.1"/>
    </source>
</evidence>
<dbReference type="Gene3D" id="3.50.50.60">
    <property type="entry name" value="FAD/NAD(P)-binding domain"/>
    <property type="match status" value="1"/>
</dbReference>
<accession>A0AAN9A325</accession>
<gene>
    <name evidence="7" type="ORF">SK128_023434</name>
</gene>
<keyword evidence="8" id="KW-1185">Reference proteome</keyword>
<dbReference type="AlphaFoldDB" id="A0AAN9A325"/>
<dbReference type="InterPro" id="IPR006076">
    <property type="entry name" value="FAD-dep_OxRdtase"/>
</dbReference>
<evidence type="ECO:0000259" key="6">
    <source>
        <dbReference type="Pfam" id="PF01266"/>
    </source>
</evidence>
<evidence type="ECO:0000256" key="1">
    <source>
        <dbReference type="ARBA" id="ARBA00001974"/>
    </source>
</evidence>
<organism evidence="7 8">
    <name type="scientific">Halocaridina rubra</name>
    <name type="common">Hawaiian red shrimp</name>
    <dbReference type="NCBI Taxonomy" id="373956"/>
    <lineage>
        <taxon>Eukaryota</taxon>
        <taxon>Metazoa</taxon>
        <taxon>Ecdysozoa</taxon>
        <taxon>Arthropoda</taxon>
        <taxon>Crustacea</taxon>
        <taxon>Multicrustacea</taxon>
        <taxon>Malacostraca</taxon>
        <taxon>Eumalacostraca</taxon>
        <taxon>Eucarida</taxon>
        <taxon>Decapoda</taxon>
        <taxon>Pleocyemata</taxon>
        <taxon>Caridea</taxon>
        <taxon>Atyoidea</taxon>
        <taxon>Atyidae</taxon>
        <taxon>Halocaridina</taxon>
    </lineage>
</organism>
<dbReference type="GO" id="GO:0050660">
    <property type="term" value="F:flavin adenine dinucleotide binding"/>
    <property type="evidence" value="ECO:0007669"/>
    <property type="project" value="InterPro"/>
</dbReference>
<keyword evidence="5" id="KW-0560">Oxidoreductase</keyword>
<dbReference type="GO" id="GO:0008115">
    <property type="term" value="F:sarcosine oxidase activity"/>
    <property type="evidence" value="ECO:0007669"/>
    <property type="project" value="TreeGrafter"/>
</dbReference>
<keyword evidence="4" id="KW-0274">FAD</keyword>
<evidence type="ECO:0000256" key="2">
    <source>
        <dbReference type="ARBA" id="ARBA00010989"/>
    </source>
</evidence>
<keyword evidence="3" id="KW-0285">Flavoprotein</keyword>
<proteinExistence type="inferred from homology"/>
<reference evidence="7 8" key="1">
    <citation type="submission" date="2023-11" db="EMBL/GenBank/DDBJ databases">
        <title>Halocaridina rubra genome assembly.</title>
        <authorList>
            <person name="Smith C."/>
        </authorList>
    </citation>
    <scope>NUCLEOTIDE SEQUENCE [LARGE SCALE GENOMIC DNA]</scope>
    <source>
        <strain evidence="7">EP-1</strain>
        <tissue evidence="7">Whole</tissue>
    </source>
</reference>
<feature type="domain" description="FAD dependent oxidoreductase" evidence="6">
    <location>
        <begin position="38"/>
        <end position="209"/>
    </location>
</feature>
<comment type="caution">
    <text evidence="7">The sequence shown here is derived from an EMBL/GenBank/DDBJ whole genome shotgun (WGS) entry which is preliminary data.</text>
</comment>
<comment type="cofactor">
    <cofactor evidence="1">
        <name>FAD</name>
        <dbReference type="ChEBI" id="CHEBI:57692"/>
    </cofactor>
</comment>
<evidence type="ECO:0000313" key="8">
    <source>
        <dbReference type="Proteomes" id="UP001381693"/>
    </source>
</evidence>
<sequence length="280" mass="31846">MKCRYLSFFEKSDQVLLFQFYPKPEEGNSAAMKCIKFHHEVGYVHATPDKEEFQDLLESAKQHQLEAEDISHCWKERFPYLSLPKDSLVLWEKNAGHLSPRNLVEAQQKAAKQNGAVIIQAIVSTIRPSCDDSYRWDIITDCGRLIRGRNVLVAVGGSAALRPLFRHVAPKGHQPHIQLKTQTVSFIRIKEDEAKRLRDMPTFFTNSRFGDLDGGYALPPIKYPNGKMAIITPAPGGAKQLNLVLVPSPDHETEFVFKKKIRRRDFDSPRSKVKKGIHSV</sequence>
<evidence type="ECO:0000256" key="5">
    <source>
        <dbReference type="ARBA" id="ARBA00023002"/>
    </source>
</evidence>
<dbReference type="Gene3D" id="3.30.9.10">
    <property type="entry name" value="D-Amino Acid Oxidase, subunit A, domain 2"/>
    <property type="match status" value="1"/>
</dbReference>
<dbReference type="Pfam" id="PF01266">
    <property type="entry name" value="DAO"/>
    <property type="match status" value="1"/>
</dbReference>
<dbReference type="InterPro" id="IPR036188">
    <property type="entry name" value="FAD/NAD-bd_sf"/>
</dbReference>